<name>A0A9X1HMN3_9BACT</name>
<organism evidence="2 3">
    <name type="scientific">Fulvivirga sedimenti</name>
    <dbReference type="NCBI Taxonomy" id="2879465"/>
    <lineage>
        <taxon>Bacteria</taxon>
        <taxon>Pseudomonadati</taxon>
        <taxon>Bacteroidota</taxon>
        <taxon>Cytophagia</taxon>
        <taxon>Cytophagales</taxon>
        <taxon>Fulvivirgaceae</taxon>
        <taxon>Fulvivirga</taxon>
    </lineage>
</organism>
<feature type="chain" id="PRO_5040851162" evidence="1">
    <location>
        <begin position="20"/>
        <end position="361"/>
    </location>
</feature>
<feature type="signal peptide" evidence="1">
    <location>
        <begin position="1"/>
        <end position="19"/>
    </location>
</feature>
<dbReference type="Pfam" id="PF07610">
    <property type="entry name" value="DUF1573"/>
    <property type="match status" value="2"/>
</dbReference>
<dbReference type="EMBL" id="JAIXNE010000001">
    <property type="protein sequence ID" value="MCA6073392.1"/>
    <property type="molecule type" value="Genomic_DNA"/>
</dbReference>
<dbReference type="InterPro" id="IPR013783">
    <property type="entry name" value="Ig-like_fold"/>
</dbReference>
<proteinExistence type="predicted"/>
<sequence length="361" mass="40002">MRILLFNFFLLVLLSSATAQLSEPVQFDVRTFDFGSVREDQGPFEHSFTFTNNTADSIRISDVKASCGCTVPSWSNDVIAPGSTGFVQARYNADRIGTFSKNLQVNFDGAVPPVTLYLQGNVLPAPRSPEEELPTLLGNLHMKYRSVNLGKVLTTDEPAEKTFDLYNGSDIPMHIDSLWQPNHISASFEPDTLAAKSSGQLKIVYHAKQLGDLGFQSENITLFTNDTEEPVKQISVYTTIAEYFPPMTDDELKKAAHLKINGPVFDFDRIERDSVYSTKFTITNTGQSDLQVRQVEGNCACINASIDKTTIKSGKEATITVSFDTKGRLGNQQKSVTVYTNDPISPAQRITIKAYVKQEND</sequence>
<evidence type="ECO:0000256" key="1">
    <source>
        <dbReference type="SAM" id="SignalP"/>
    </source>
</evidence>
<keyword evidence="1" id="KW-0732">Signal</keyword>
<dbReference type="PANTHER" id="PTHR37833">
    <property type="entry name" value="LIPOPROTEIN-RELATED"/>
    <property type="match status" value="1"/>
</dbReference>
<keyword evidence="3" id="KW-1185">Reference proteome</keyword>
<dbReference type="AlphaFoldDB" id="A0A9X1HMN3"/>
<reference evidence="2" key="1">
    <citation type="submission" date="2021-09" db="EMBL/GenBank/DDBJ databases">
        <title>Fulvivirga sp. isolated from coastal sediment.</title>
        <authorList>
            <person name="Yu H."/>
        </authorList>
    </citation>
    <scope>NUCLEOTIDE SEQUENCE</scope>
    <source>
        <strain evidence="2">1062</strain>
    </source>
</reference>
<protein>
    <submittedName>
        <fullName evidence="2">DUF1573 domain-containing protein</fullName>
    </submittedName>
</protein>
<evidence type="ECO:0000313" key="3">
    <source>
        <dbReference type="Proteomes" id="UP001139409"/>
    </source>
</evidence>
<dbReference type="RefSeq" id="WP_225696510.1">
    <property type="nucleotide sequence ID" value="NZ_JAIXNE010000001.1"/>
</dbReference>
<comment type="caution">
    <text evidence="2">The sequence shown here is derived from an EMBL/GenBank/DDBJ whole genome shotgun (WGS) entry which is preliminary data.</text>
</comment>
<accession>A0A9X1HMN3</accession>
<dbReference type="Gene3D" id="2.60.40.10">
    <property type="entry name" value="Immunoglobulins"/>
    <property type="match status" value="3"/>
</dbReference>
<dbReference type="Proteomes" id="UP001139409">
    <property type="component" value="Unassembled WGS sequence"/>
</dbReference>
<gene>
    <name evidence="2" type="ORF">LDX50_00840</name>
</gene>
<evidence type="ECO:0000313" key="2">
    <source>
        <dbReference type="EMBL" id="MCA6073392.1"/>
    </source>
</evidence>
<dbReference type="InterPro" id="IPR011467">
    <property type="entry name" value="DUF1573"/>
</dbReference>
<dbReference type="PANTHER" id="PTHR37833:SF1">
    <property type="entry name" value="SIGNAL PEPTIDE PROTEIN"/>
    <property type="match status" value="1"/>
</dbReference>